<evidence type="ECO:0000256" key="6">
    <source>
        <dbReference type="ARBA" id="ARBA00023157"/>
    </source>
</evidence>
<evidence type="ECO:0000256" key="5">
    <source>
        <dbReference type="ARBA" id="ARBA00022737"/>
    </source>
</evidence>
<proteinExistence type="inferred from homology"/>
<dbReference type="PROSITE" id="PS00194">
    <property type="entry name" value="THIOREDOXIN_1"/>
    <property type="match status" value="2"/>
</dbReference>
<comment type="catalytic activity">
    <reaction evidence="1">
        <text>Catalyzes the rearrangement of -S-S- bonds in proteins.</text>
        <dbReference type="EC" id="5.3.4.1"/>
    </reaction>
</comment>
<dbReference type="GO" id="GO:0003756">
    <property type="term" value="F:protein disulfide isomerase activity"/>
    <property type="evidence" value="ECO:0007669"/>
    <property type="project" value="UniProtKB-EC"/>
</dbReference>
<dbReference type="PRINTS" id="PR00421">
    <property type="entry name" value="THIOREDOXIN"/>
</dbReference>
<dbReference type="AlphaFoldDB" id="A0A397GHG8"/>
<dbReference type="PANTHER" id="PTHR45672">
    <property type="entry name" value="PROTEIN DISULFIDE-ISOMERASE C17H9.14C-RELATED"/>
    <property type="match status" value="1"/>
</dbReference>
<dbReference type="InterPro" id="IPR036356">
    <property type="entry name" value="ERp29_C_sf"/>
</dbReference>
<sequence length="369" mass="41909">MNFLILFTFLFLVFETFVHGSEDSSNVIVLDSSNFDEIVGKDKFVLVEFYAPWCGHCKTLAPVYEKLADSFSYAKDRVVIAKVDADDQKNLGSRFEIQGFPTLKWFDKNSLTPEDYNEGRDLEALSAFIEKKTGINSKIKREISVVTVLTSQSFDEIVMDPEKCVLVEFYAPWCGHCKSLAPIYEKVAKDFAQESDVVVANLDAAEHKTIGEKYEIKGYPTIKYFPKGKDKTPIDYNSGRTEKEFVTFLNENCGKNRLVGGGLSENAGKIHDLDVLAVQFTKATTLKEKEKVIGESKSIADKLDTRFSRYYVKVMDKIKGKEDYADNEIIRLEKIIKSGTISEAKIDDFTIRRNILSSFHKDFVARDEL</sequence>
<protein>
    <recommendedName>
        <fullName evidence="3">protein disulfide-isomerase</fullName>
        <ecNumber evidence="3">5.3.4.1</ecNumber>
    </recommendedName>
</protein>
<accession>A0A397GHG8</accession>
<feature type="domain" description="Thioredoxin" evidence="11">
    <location>
        <begin position="137"/>
        <end position="254"/>
    </location>
</feature>
<evidence type="ECO:0000256" key="10">
    <source>
        <dbReference type="SAM" id="SignalP"/>
    </source>
</evidence>
<dbReference type="OrthoDB" id="10264505at2759"/>
<dbReference type="EMBL" id="PQFF01000488">
    <property type="protein sequence ID" value="RHZ47470.1"/>
    <property type="molecule type" value="Genomic_DNA"/>
</dbReference>
<feature type="chain" id="PRO_5017189025" description="protein disulfide-isomerase" evidence="10">
    <location>
        <begin position="21"/>
        <end position="369"/>
    </location>
</feature>
<keyword evidence="8" id="KW-0676">Redox-active center</keyword>
<dbReference type="CDD" id="cd02998">
    <property type="entry name" value="PDI_a_ERp38"/>
    <property type="match status" value="2"/>
</dbReference>
<keyword evidence="7" id="KW-0413">Isomerase</keyword>
<evidence type="ECO:0000313" key="13">
    <source>
        <dbReference type="Proteomes" id="UP000266861"/>
    </source>
</evidence>
<dbReference type="STRING" id="1348612.A0A397GHG8"/>
<evidence type="ECO:0000313" key="12">
    <source>
        <dbReference type="EMBL" id="RHZ47470.1"/>
    </source>
</evidence>
<keyword evidence="4 10" id="KW-0732">Signal</keyword>
<feature type="domain" description="Thioredoxin" evidence="11">
    <location>
        <begin position="8"/>
        <end position="134"/>
    </location>
</feature>
<dbReference type="PROSITE" id="PS51352">
    <property type="entry name" value="THIOREDOXIN_2"/>
    <property type="match status" value="2"/>
</dbReference>
<evidence type="ECO:0000256" key="8">
    <source>
        <dbReference type="ARBA" id="ARBA00023284"/>
    </source>
</evidence>
<keyword evidence="6" id="KW-1015">Disulfide bond</keyword>
<dbReference type="Pfam" id="PF00085">
    <property type="entry name" value="Thioredoxin"/>
    <property type="match status" value="2"/>
</dbReference>
<dbReference type="InterPro" id="IPR051063">
    <property type="entry name" value="PDI"/>
</dbReference>
<organism evidence="12 13">
    <name type="scientific">Diversispora epigaea</name>
    <dbReference type="NCBI Taxonomy" id="1348612"/>
    <lineage>
        <taxon>Eukaryota</taxon>
        <taxon>Fungi</taxon>
        <taxon>Fungi incertae sedis</taxon>
        <taxon>Mucoromycota</taxon>
        <taxon>Glomeromycotina</taxon>
        <taxon>Glomeromycetes</taxon>
        <taxon>Diversisporales</taxon>
        <taxon>Diversisporaceae</taxon>
        <taxon>Diversispora</taxon>
    </lineage>
</organism>
<name>A0A397GHG8_9GLOM</name>
<evidence type="ECO:0000256" key="3">
    <source>
        <dbReference type="ARBA" id="ARBA00012723"/>
    </source>
</evidence>
<dbReference type="InterPro" id="IPR017937">
    <property type="entry name" value="Thioredoxin_CS"/>
</dbReference>
<dbReference type="PANTHER" id="PTHR45672:SF11">
    <property type="entry name" value="PROTEIN DISULFIDE-ISOMERASE C17H9.14C"/>
    <property type="match status" value="1"/>
</dbReference>
<feature type="signal peptide" evidence="10">
    <location>
        <begin position="1"/>
        <end position="20"/>
    </location>
</feature>
<comment type="caution">
    <text evidence="12">The sequence shown here is derived from an EMBL/GenBank/DDBJ whole genome shotgun (WGS) entry which is preliminary data.</text>
</comment>
<keyword evidence="5" id="KW-0677">Repeat</keyword>
<dbReference type="Gene3D" id="3.40.30.10">
    <property type="entry name" value="Glutaredoxin"/>
    <property type="match status" value="2"/>
</dbReference>
<evidence type="ECO:0000256" key="9">
    <source>
        <dbReference type="RuleBase" id="RU004208"/>
    </source>
</evidence>
<reference evidence="12 13" key="1">
    <citation type="submission" date="2018-08" db="EMBL/GenBank/DDBJ databases">
        <title>Genome and evolution of the arbuscular mycorrhizal fungus Diversispora epigaea (formerly Glomus versiforme) and its bacterial endosymbionts.</title>
        <authorList>
            <person name="Sun X."/>
            <person name="Fei Z."/>
            <person name="Harrison M."/>
        </authorList>
    </citation>
    <scope>NUCLEOTIDE SEQUENCE [LARGE SCALE GENOMIC DNA]</scope>
    <source>
        <strain evidence="12 13">IT104</strain>
    </source>
</reference>
<dbReference type="GO" id="GO:0006457">
    <property type="term" value="P:protein folding"/>
    <property type="evidence" value="ECO:0007669"/>
    <property type="project" value="TreeGrafter"/>
</dbReference>
<dbReference type="InterPro" id="IPR013766">
    <property type="entry name" value="Thioredoxin_domain"/>
</dbReference>
<evidence type="ECO:0000259" key="11">
    <source>
        <dbReference type="PROSITE" id="PS51352"/>
    </source>
</evidence>
<dbReference type="EC" id="5.3.4.1" evidence="3"/>
<dbReference type="NCBIfam" id="TIGR01126">
    <property type="entry name" value="pdi_dom"/>
    <property type="match status" value="2"/>
</dbReference>
<dbReference type="FunFam" id="3.40.30.10:FF:000032">
    <property type="entry name" value="Protein disulfide-isomerase A6 homolog"/>
    <property type="match status" value="2"/>
</dbReference>
<keyword evidence="13" id="KW-1185">Reference proteome</keyword>
<evidence type="ECO:0000256" key="1">
    <source>
        <dbReference type="ARBA" id="ARBA00001182"/>
    </source>
</evidence>
<dbReference type="InterPro" id="IPR036249">
    <property type="entry name" value="Thioredoxin-like_sf"/>
</dbReference>
<dbReference type="Pfam" id="PF07749">
    <property type="entry name" value="ERp29"/>
    <property type="match status" value="1"/>
</dbReference>
<evidence type="ECO:0000256" key="7">
    <source>
        <dbReference type="ARBA" id="ARBA00023235"/>
    </source>
</evidence>
<dbReference type="Proteomes" id="UP000266861">
    <property type="component" value="Unassembled WGS sequence"/>
</dbReference>
<gene>
    <name evidence="12" type="ORF">Glove_579g8</name>
</gene>
<comment type="similarity">
    <text evidence="2 9">Belongs to the protein disulfide isomerase family.</text>
</comment>
<dbReference type="SUPFAM" id="SSF52833">
    <property type="entry name" value="Thioredoxin-like"/>
    <property type="match status" value="2"/>
</dbReference>
<dbReference type="GO" id="GO:0005783">
    <property type="term" value="C:endoplasmic reticulum"/>
    <property type="evidence" value="ECO:0007669"/>
    <property type="project" value="InterPro"/>
</dbReference>
<dbReference type="InterPro" id="IPR005788">
    <property type="entry name" value="PDI_thioredoxin-like_dom"/>
</dbReference>
<dbReference type="InterPro" id="IPR011679">
    <property type="entry name" value="ERp29_C"/>
</dbReference>
<dbReference type="SUPFAM" id="SSF47933">
    <property type="entry name" value="ERP29 C domain-like"/>
    <property type="match status" value="1"/>
</dbReference>
<dbReference type="CDD" id="cd00238">
    <property type="entry name" value="ERp29c"/>
    <property type="match status" value="1"/>
</dbReference>
<evidence type="ECO:0000256" key="4">
    <source>
        <dbReference type="ARBA" id="ARBA00022729"/>
    </source>
</evidence>
<dbReference type="Gene3D" id="1.20.1150.12">
    <property type="entry name" value="Endoplasmic reticulum resident protein 29, C-terminal domain"/>
    <property type="match status" value="1"/>
</dbReference>
<evidence type="ECO:0000256" key="2">
    <source>
        <dbReference type="ARBA" id="ARBA00006347"/>
    </source>
</evidence>